<dbReference type="AlphaFoldDB" id="A6HX17"/>
<gene>
    <name evidence="1" type="ORF">rCG_47541</name>
</gene>
<reference evidence="2" key="1">
    <citation type="submission" date="2005-09" db="EMBL/GenBank/DDBJ databases">
        <authorList>
            <person name="Mural R.J."/>
            <person name="Li P.W."/>
            <person name="Adams M.D."/>
            <person name="Amanatides P.G."/>
            <person name="Baden-Tillson H."/>
            <person name="Barnstead M."/>
            <person name="Chin S.H."/>
            <person name="Dew I."/>
            <person name="Evans C.A."/>
            <person name="Ferriera S."/>
            <person name="Flanigan M."/>
            <person name="Fosler C."/>
            <person name="Glodek A."/>
            <person name="Gu Z."/>
            <person name="Holt R.A."/>
            <person name="Jennings D."/>
            <person name="Kraft C.L."/>
            <person name="Lu F."/>
            <person name="Nguyen T."/>
            <person name="Nusskern D.R."/>
            <person name="Pfannkoch C.M."/>
            <person name="Sitter C."/>
            <person name="Sutton G.G."/>
            <person name="Venter J.C."/>
            <person name="Wang Z."/>
            <person name="Woodage T."/>
            <person name="Zheng X.H."/>
            <person name="Zhong F."/>
        </authorList>
    </citation>
    <scope>NUCLEOTIDE SEQUENCE [LARGE SCALE GENOMIC DNA]</scope>
    <source>
        <strain>BN</strain>
        <strain evidence="2">Sprague-Dawley</strain>
    </source>
</reference>
<sequence length="35" mass="4013">MAIISQLTLGYVEFVKHKQNREEQHPGRLAGRHPA</sequence>
<dbReference type="Proteomes" id="UP000234681">
    <property type="component" value="Chromosome 1"/>
</dbReference>
<organism evidence="1 2">
    <name type="scientific">Rattus norvegicus</name>
    <name type="common">Rat</name>
    <dbReference type="NCBI Taxonomy" id="10116"/>
    <lineage>
        <taxon>Eukaryota</taxon>
        <taxon>Metazoa</taxon>
        <taxon>Chordata</taxon>
        <taxon>Craniata</taxon>
        <taxon>Vertebrata</taxon>
        <taxon>Euteleostomi</taxon>
        <taxon>Mammalia</taxon>
        <taxon>Eutheria</taxon>
        <taxon>Euarchontoglires</taxon>
        <taxon>Glires</taxon>
        <taxon>Rodentia</taxon>
        <taxon>Myomorpha</taxon>
        <taxon>Muroidea</taxon>
        <taxon>Muridae</taxon>
        <taxon>Murinae</taxon>
        <taxon>Rattus</taxon>
    </lineage>
</organism>
<name>A6HX17_RAT</name>
<dbReference type="EMBL" id="CH473953">
    <property type="protein sequence ID" value="EDM11748.1"/>
    <property type="molecule type" value="Genomic_DNA"/>
</dbReference>
<proteinExistence type="predicted"/>
<evidence type="ECO:0000313" key="1">
    <source>
        <dbReference type="EMBL" id="EDM11748.1"/>
    </source>
</evidence>
<protein>
    <submittedName>
        <fullName evidence="1">RCG47541</fullName>
    </submittedName>
</protein>
<evidence type="ECO:0000313" key="2">
    <source>
        <dbReference type="Proteomes" id="UP000234681"/>
    </source>
</evidence>
<accession>A6HX17</accession>